<dbReference type="EMBL" id="LR134510">
    <property type="protein sequence ID" value="VEJ10147.1"/>
    <property type="molecule type" value="Genomic_DNA"/>
</dbReference>
<dbReference type="GO" id="GO:0005524">
    <property type="term" value="F:ATP binding"/>
    <property type="evidence" value="ECO:0007669"/>
    <property type="project" value="UniProtKB-UniRule"/>
</dbReference>
<gene>
    <name evidence="11 13" type="primary">recD</name>
    <name evidence="13" type="ORF">NCTC12871_01657</name>
</gene>
<dbReference type="CDD" id="cd18809">
    <property type="entry name" value="SF1_C_RecD"/>
    <property type="match status" value="1"/>
</dbReference>
<dbReference type="SUPFAM" id="SSF52540">
    <property type="entry name" value="P-loop containing nucleoside triphosphate hydrolases"/>
    <property type="match status" value="2"/>
</dbReference>
<comment type="function">
    <text evidence="11">A helicase/nuclease that prepares dsDNA breaks (DSB) for recombinational DNA repair. Binds to DSBs and unwinds DNA via a highly rapid and processive ATP-dependent bidirectional helicase activity. Unwinds dsDNA until it encounters a Chi (crossover hotspot instigator) sequence from the 3' direction. Cuts ssDNA a few nucleotides 3' to the Chi site. The properties and activities of the enzyme are changed at Chi. The Chi-altered holoenzyme produces a long 3'-ssDNA overhang and facilitates RecA-binding to the ssDNA for homologous DNA recombination and repair. Holoenzyme degrades any linearized DNA that is unable to undergo homologous recombination. In the holoenzyme this subunit has ssDNA-dependent ATPase and 5'-3' helicase activity. When added to pre-assembled RecBC greatly stimulates nuclease activity and augments holoenzyme processivity. Negatively regulates the RecA-loading ability of RecBCD.</text>
</comment>
<accession>A0A448TW40</accession>
<dbReference type="GO" id="GO:0000724">
    <property type="term" value="P:double-strand break repair via homologous recombination"/>
    <property type="evidence" value="ECO:0007669"/>
    <property type="project" value="UniProtKB-UniRule"/>
</dbReference>
<dbReference type="Gene3D" id="3.40.50.300">
    <property type="entry name" value="P-loop containing nucleotide triphosphate hydrolases"/>
    <property type="match status" value="3"/>
</dbReference>
<evidence type="ECO:0000256" key="10">
    <source>
        <dbReference type="ARBA" id="ARBA00023235"/>
    </source>
</evidence>
<dbReference type="Pfam" id="PF13538">
    <property type="entry name" value="UvrD_C_2"/>
    <property type="match status" value="1"/>
</dbReference>
<dbReference type="SMART" id="SM00382">
    <property type="entry name" value="AAA"/>
    <property type="match status" value="1"/>
</dbReference>
<dbReference type="OrthoDB" id="9803432at2"/>
<keyword evidence="6 11" id="KW-0269">Exonuclease</keyword>
<sequence>MLTLLKQLKDENIISAADYHFAQFIDNKQKPYHYEQGIADLAVFLAALCSYHQQQAGHSCIKLDENLGVNPFLLSQSQRELQQSIRNKLIYPIHEWQSRLADHIAFSAEPLTKIAPLVFQFDSLYFYRVWQDERRVARFFARHKKTQNLPFSDAEIKATLDKLFPAEFTQLLPEEKHAWQKIAVATAIKQSCCVLTGGPGTGKTTTVTRLLLALQTLYHEKLIIKLVAPTGKAAARLKESLDNSLKALVEREHIEISDSLRESLPQDAETLHRLLGIKYFSTEPKYHAKNLLNIDVLVVDEASMIDLGLMAMLVQALRPDTKIILLGDQDQLSSVEAGAILAELGRFQQFKGELLPYSSAHADYLQRVTGEALPHQPAVSYLRDNLCHLVASRRFGERKLIGALAKSINALQSEESWQLFAQDTEHKEIEMVNLDFPKQGHLSEEKKAHLALQTVVERACEAYRHYLEEIAEIQANNLPIAEQLDRIFKAFNQVRFLTAVRKGNLGSERLNALIFEKLKQQGLIHFHQGRENYAGKPILITQNDRNVHLYNGDIGLYLMEKNADGEIKGRYWFENGQSELPSRLPQHESAFVMTVHKSQGSEFAHTFVVLPLEFNPVLTKELLYTGVTRAKEKVTIFSTEDIWKMAVRKATDRQSGLSLWFWSKENIQKVMNN</sequence>
<dbReference type="Pfam" id="PF21185">
    <property type="entry name" value="RecD_N"/>
    <property type="match status" value="1"/>
</dbReference>
<dbReference type="Pfam" id="PF13245">
    <property type="entry name" value="AAA_19"/>
    <property type="match status" value="1"/>
</dbReference>
<name>A0A448TW40_9PAST</name>
<keyword evidence="5 11" id="KW-0347">Helicase</keyword>
<feature type="binding site" evidence="11">
    <location>
        <begin position="197"/>
        <end position="204"/>
    </location>
    <ligand>
        <name>ATP</name>
        <dbReference type="ChEBI" id="CHEBI:30616"/>
    </ligand>
</feature>
<dbReference type="PANTHER" id="PTHR43788:SF6">
    <property type="entry name" value="DNA HELICASE B"/>
    <property type="match status" value="1"/>
</dbReference>
<feature type="domain" description="AAA+ ATPase" evidence="12">
    <location>
        <begin position="189"/>
        <end position="414"/>
    </location>
</feature>
<keyword evidence="2 11" id="KW-0547">Nucleotide-binding</keyword>
<dbReference type="Proteomes" id="UP000279799">
    <property type="component" value="Chromosome"/>
</dbReference>
<keyword evidence="1 11" id="KW-0540">Nuclease</keyword>
<dbReference type="InterPro" id="IPR003593">
    <property type="entry name" value="AAA+_ATPase"/>
</dbReference>
<evidence type="ECO:0000259" key="12">
    <source>
        <dbReference type="SMART" id="SM00382"/>
    </source>
</evidence>
<evidence type="ECO:0000256" key="9">
    <source>
        <dbReference type="ARBA" id="ARBA00023204"/>
    </source>
</evidence>
<dbReference type="GO" id="GO:0008854">
    <property type="term" value="F:exodeoxyribonuclease V activity"/>
    <property type="evidence" value="ECO:0007669"/>
    <property type="project" value="InterPro"/>
</dbReference>
<reference evidence="13 14" key="1">
    <citation type="submission" date="2018-12" db="EMBL/GenBank/DDBJ databases">
        <authorList>
            <consortium name="Pathogen Informatics"/>
        </authorList>
    </citation>
    <scope>NUCLEOTIDE SEQUENCE [LARGE SCALE GENOMIC DNA]</scope>
    <source>
        <strain evidence="13 14">NCTC12871</strain>
    </source>
</reference>
<dbReference type="InterPro" id="IPR027417">
    <property type="entry name" value="P-loop_NTPase"/>
</dbReference>
<evidence type="ECO:0000256" key="4">
    <source>
        <dbReference type="ARBA" id="ARBA00022801"/>
    </source>
</evidence>
<dbReference type="EC" id="5.6.2.3" evidence="11"/>
<dbReference type="GO" id="GO:0017116">
    <property type="term" value="F:single-stranded DNA helicase activity"/>
    <property type="evidence" value="ECO:0007669"/>
    <property type="project" value="TreeGrafter"/>
</dbReference>
<dbReference type="InterPro" id="IPR027785">
    <property type="entry name" value="UvrD-like_helicase_C"/>
</dbReference>
<dbReference type="GO" id="GO:0003677">
    <property type="term" value="F:DNA binding"/>
    <property type="evidence" value="ECO:0007669"/>
    <property type="project" value="UniProtKB-UniRule"/>
</dbReference>
<dbReference type="GO" id="GO:0043139">
    <property type="term" value="F:5'-3' DNA helicase activity"/>
    <property type="evidence" value="ECO:0007669"/>
    <property type="project" value="UniProtKB-UniRule"/>
</dbReference>
<organism evidence="13 14">
    <name type="scientific">Actinobacillus delphinicola</name>
    <dbReference type="NCBI Taxonomy" id="51161"/>
    <lineage>
        <taxon>Bacteria</taxon>
        <taxon>Pseudomonadati</taxon>
        <taxon>Pseudomonadota</taxon>
        <taxon>Gammaproteobacteria</taxon>
        <taxon>Pasteurellales</taxon>
        <taxon>Pasteurellaceae</taxon>
        <taxon>Actinobacillus</taxon>
    </lineage>
</organism>
<evidence type="ECO:0000256" key="3">
    <source>
        <dbReference type="ARBA" id="ARBA00022763"/>
    </source>
</evidence>
<comment type="similarity">
    <text evidence="11">Belongs to the RecD family.</text>
</comment>
<evidence type="ECO:0000256" key="5">
    <source>
        <dbReference type="ARBA" id="ARBA00022806"/>
    </source>
</evidence>
<dbReference type="InterPro" id="IPR041851">
    <property type="entry name" value="RecD_N_sf"/>
</dbReference>
<keyword evidence="3 11" id="KW-0227">DNA damage</keyword>
<comment type="subunit">
    <text evidence="11">Heterotrimer of RecB, RecC and RecD. All subunits contribute to DNA-binding.</text>
</comment>
<keyword evidence="8 11" id="KW-0238">DNA-binding</keyword>
<dbReference type="KEGG" id="adp:NCTC12871_01657"/>
<evidence type="ECO:0000256" key="11">
    <source>
        <dbReference type="HAMAP-Rule" id="MF_01487"/>
    </source>
</evidence>
<dbReference type="NCBIfam" id="TIGR01447">
    <property type="entry name" value="recD"/>
    <property type="match status" value="1"/>
</dbReference>
<dbReference type="Gene3D" id="1.10.10.1020">
    <property type="entry name" value="RecBCD complex, subunit RecD, N-terminal domain"/>
    <property type="match status" value="1"/>
</dbReference>
<dbReference type="GO" id="GO:0009338">
    <property type="term" value="C:exodeoxyribonuclease V complex"/>
    <property type="evidence" value="ECO:0007669"/>
    <property type="project" value="InterPro"/>
</dbReference>
<dbReference type="GO" id="GO:0016887">
    <property type="term" value="F:ATP hydrolysis activity"/>
    <property type="evidence" value="ECO:0007669"/>
    <property type="project" value="RHEA"/>
</dbReference>
<dbReference type="InterPro" id="IPR050534">
    <property type="entry name" value="Coronavir_polyprotein_1ab"/>
</dbReference>
<keyword evidence="7 11" id="KW-0067">ATP-binding</keyword>
<dbReference type="PANTHER" id="PTHR43788">
    <property type="entry name" value="DNA2/NAM7 HELICASE FAMILY MEMBER"/>
    <property type="match status" value="1"/>
</dbReference>
<evidence type="ECO:0000256" key="7">
    <source>
        <dbReference type="ARBA" id="ARBA00022840"/>
    </source>
</evidence>
<evidence type="ECO:0000313" key="13">
    <source>
        <dbReference type="EMBL" id="VEJ10147.1"/>
    </source>
</evidence>
<dbReference type="InterPro" id="IPR049550">
    <property type="entry name" value="RecD_N"/>
</dbReference>
<keyword evidence="9 11" id="KW-0234">DNA repair</keyword>
<evidence type="ECO:0000256" key="2">
    <source>
        <dbReference type="ARBA" id="ARBA00022741"/>
    </source>
</evidence>
<comment type="miscellaneous">
    <text evidence="11">In the RecBCD complex, RecB has a slow 3'-5' helicase, an exonuclease activity and loads RecA onto ssDNA, RecD has a fast 5'-3' helicase activity, while RecC stimulates the ATPase and processivity of the RecB helicase and contributes to recognition of the Chi site.</text>
</comment>
<keyword evidence="4 11" id="KW-0378">Hydrolase</keyword>
<dbReference type="HAMAP" id="MF_01487">
    <property type="entry name" value="RecD"/>
    <property type="match status" value="1"/>
</dbReference>
<dbReference type="RefSeq" id="WP_126600634.1">
    <property type="nucleotide sequence ID" value="NZ_LR134510.1"/>
</dbReference>
<dbReference type="InterPro" id="IPR006344">
    <property type="entry name" value="RecD"/>
</dbReference>
<dbReference type="AlphaFoldDB" id="A0A448TW40"/>
<evidence type="ECO:0000256" key="1">
    <source>
        <dbReference type="ARBA" id="ARBA00022722"/>
    </source>
</evidence>
<protein>
    <recommendedName>
        <fullName evidence="11">RecBCD enzyme subunit RecD</fullName>
        <ecNumber evidence="11">5.6.2.3</ecNumber>
    </recommendedName>
    <alternativeName>
        <fullName evidence="11">DNA 5'-3' helicase subunit RecD</fullName>
    </alternativeName>
    <alternativeName>
        <fullName evidence="11">Exonuclease V subunit RecD</fullName>
        <shortName evidence="11">ExoV subunit RecD</shortName>
    </alternativeName>
    <alternativeName>
        <fullName evidence="11">Helicase/nuclease RecBCD subunit RecD</fullName>
    </alternativeName>
</protein>
<evidence type="ECO:0000256" key="8">
    <source>
        <dbReference type="ARBA" id="ARBA00023125"/>
    </source>
</evidence>
<proteinExistence type="inferred from homology"/>
<keyword evidence="10 11" id="KW-0413">Isomerase</keyword>
<keyword evidence="14" id="KW-1185">Reference proteome</keyword>
<dbReference type="CDD" id="cd17933">
    <property type="entry name" value="DEXSc_RecD-like"/>
    <property type="match status" value="1"/>
</dbReference>
<comment type="catalytic activity">
    <reaction evidence="11">
        <text>ATP + H2O = ADP + phosphate + H(+)</text>
        <dbReference type="Rhea" id="RHEA:13065"/>
        <dbReference type="ChEBI" id="CHEBI:15377"/>
        <dbReference type="ChEBI" id="CHEBI:15378"/>
        <dbReference type="ChEBI" id="CHEBI:30616"/>
        <dbReference type="ChEBI" id="CHEBI:43474"/>
        <dbReference type="ChEBI" id="CHEBI:456216"/>
        <dbReference type="EC" id="5.6.2.3"/>
    </reaction>
</comment>
<evidence type="ECO:0000256" key="6">
    <source>
        <dbReference type="ARBA" id="ARBA00022839"/>
    </source>
</evidence>
<evidence type="ECO:0000313" key="14">
    <source>
        <dbReference type="Proteomes" id="UP000279799"/>
    </source>
</evidence>